<dbReference type="Pfam" id="PF00570">
    <property type="entry name" value="HRDC"/>
    <property type="match status" value="1"/>
</dbReference>
<dbReference type="GO" id="GO:0000166">
    <property type="term" value="F:nucleotide binding"/>
    <property type="evidence" value="ECO:0007669"/>
    <property type="project" value="InterPro"/>
</dbReference>
<dbReference type="GO" id="GO:0071039">
    <property type="term" value="P:nuclear polyadenylation-dependent CUT catabolic process"/>
    <property type="evidence" value="ECO:0007669"/>
    <property type="project" value="TreeGrafter"/>
</dbReference>
<dbReference type="FunFam" id="3.30.420.10:FF:000059">
    <property type="entry name" value="Exosome complex exonuclease Rrp6"/>
    <property type="match status" value="1"/>
</dbReference>
<gene>
    <name evidence="13" type="primary">LOC106177915</name>
</gene>
<feature type="compositionally biased region" description="Basic residues" evidence="10">
    <location>
        <begin position="834"/>
        <end position="849"/>
    </location>
</feature>
<dbReference type="InterPro" id="IPR002121">
    <property type="entry name" value="HRDC_dom"/>
</dbReference>
<dbReference type="KEGG" id="lak:106177915"/>
<accession>A0A1S3K1A2</accession>
<evidence type="ECO:0000313" key="12">
    <source>
        <dbReference type="Proteomes" id="UP000085678"/>
    </source>
</evidence>
<dbReference type="GO" id="GO:0000175">
    <property type="term" value="F:3'-5'-RNA exonuclease activity"/>
    <property type="evidence" value="ECO:0007669"/>
    <property type="project" value="InterPro"/>
</dbReference>
<dbReference type="Gene3D" id="1.10.150.80">
    <property type="entry name" value="HRDC domain"/>
    <property type="match status" value="1"/>
</dbReference>
<dbReference type="PROSITE" id="PS50967">
    <property type="entry name" value="HRDC"/>
    <property type="match status" value="1"/>
</dbReference>
<proteinExistence type="inferred from homology"/>
<dbReference type="Pfam" id="PF08066">
    <property type="entry name" value="PMC2NT"/>
    <property type="match status" value="1"/>
</dbReference>
<sequence length="849" mass="97128">MDSKEIDKTSAEFIPGHSDVSLFSQQALQSVMGAIRASNELPAAGNDYDFYSSFGGFRELMNVEGRRVLQLMQDLLKHQNVKGNLSGGSQSVEVEDKFDVLVDANDQMLERVSSFLDEASGIKKQDSTLVVASVTQKQHINTSWNKKSSESPAQKATSYRLLAARFVQRPQLKFQDKVDNSPNTSFVPKIKHKPNALRSLEESLVPKIIDKTDEFGDQFEWLEYPHPYQYELDQFTPKEEQLLAKEPVPPKSLEDTPLTYVDTTPTLVEMINRLKEEKLIAVDLEHHSYRTYQGITCLMQISTGDHDYVIDTLTLRGDLYLLNEVFTDPGIVKVFHGADMDVEWLQRDLGVYVVNMFDTGQASRVLNLARYSLAYLLQQYCQVEADKQYQLADWRMRPLPDELIKYAREDTHYLLYIYERMKKELIERGNNLNNLLLSVIERSKHICQKTYQKPVFTQESHLELYRKSKKVFNSQQLSALRDLFAWRDGIARLEDESTGYVLPNHMLLQIAEVLPRESQGVIACCNPVPPLLKQYVNEIHQFILAARDRPMAKTEISKKELKPNVSQHPKYRAEHILRCCHDWSWQEKRQTKVGESRVLDPSLVSTKPSMFGDDAKSVIVVKKVPLISALAWDPKEEIFKGATKACHTAASIQKSFSSPFHRYLPADLVKMGDSFAVEEENQARSTECLLSSPRWRLMKNTPKRTAVQENTAVDTQVIQVEEQDITAPIIFQMPSKKRKHSDVDTSLDSSQLEGRKEKGKQKHKKDPKTPTTSEPIQPFDYSKTDYKIFEEKGGKSHKKHYDPNKHHSGKFKGGSKPSLNPRSGKKSMTYTHSNKGHKQGGSKLSWPKR</sequence>
<dbReference type="SMART" id="SM00341">
    <property type="entry name" value="HRDC"/>
    <property type="match status" value="1"/>
</dbReference>
<dbReference type="Proteomes" id="UP000085678">
    <property type="component" value="Unplaced"/>
</dbReference>
<dbReference type="GO" id="GO:0000176">
    <property type="term" value="C:nuclear exosome (RNase complex)"/>
    <property type="evidence" value="ECO:0007669"/>
    <property type="project" value="InterPro"/>
</dbReference>
<feature type="compositionally biased region" description="Basic residues" evidence="10">
    <location>
        <begin position="795"/>
        <end position="810"/>
    </location>
</feature>
<name>A0A1S3K1A2_LINAN</name>
<comment type="similarity">
    <text evidence="8">Belongs to the exosome component 10/RRP6 family.</text>
</comment>
<evidence type="ECO:0000313" key="13">
    <source>
        <dbReference type="RefSeq" id="XP_013416312.1"/>
    </source>
</evidence>
<dbReference type="InterPro" id="IPR002562">
    <property type="entry name" value="3'-5'_exonuclease_dom"/>
</dbReference>
<dbReference type="RefSeq" id="XP_013416312.1">
    <property type="nucleotide sequence ID" value="XM_013560858.1"/>
</dbReference>
<dbReference type="GO" id="GO:0003727">
    <property type="term" value="F:single-stranded RNA binding"/>
    <property type="evidence" value="ECO:0007669"/>
    <property type="project" value="TreeGrafter"/>
</dbReference>
<organism evidence="12 13">
    <name type="scientific">Lingula anatina</name>
    <name type="common">Brachiopod</name>
    <name type="synonym">Lingula unguis</name>
    <dbReference type="NCBI Taxonomy" id="7574"/>
    <lineage>
        <taxon>Eukaryota</taxon>
        <taxon>Metazoa</taxon>
        <taxon>Spiralia</taxon>
        <taxon>Lophotrochozoa</taxon>
        <taxon>Brachiopoda</taxon>
        <taxon>Linguliformea</taxon>
        <taxon>Lingulata</taxon>
        <taxon>Lingulida</taxon>
        <taxon>Linguloidea</taxon>
        <taxon>Lingulidae</taxon>
        <taxon>Lingula</taxon>
    </lineage>
</organism>
<dbReference type="InterPro" id="IPR010997">
    <property type="entry name" value="HRDC-like_sf"/>
</dbReference>
<evidence type="ECO:0000256" key="5">
    <source>
        <dbReference type="ARBA" id="ARBA00022835"/>
    </source>
</evidence>
<keyword evidence="5" id="KW-0271">Exosome</keyword>
<dbReference type="GO" id="GO:0005730">
    <property type="term" value="C:nucleolus"/>
    <property type="evidence" value="ECO:0007669"/>
    <property type="project" value="TreeGrafter"/>
</dbReference>
<dbReference type="STRING" id="7574.A0A1S3K1A2"/>
<feature type="region of interest" description="Disordered" evidence="10">
    <location>
        <begin position="731"/>
        <end position="849"/>
    </location>
</feature>
<dbReference type="InterPro" id="IPR045092">
    <property type="entry name" value="Rrp6-like"/>
</dbReference>
<dbReference type="AlphaFoldDB" id="A0A1S3K1A2"/>
<dbReference type="GO" id="GO:0071051">
    <property type="term" value="P:poly(A)-dependent snoRNA 3'-end processing"/>
    <property type="evidence" value="ECO:0007669"/>
    <property type="project" value="TreeGrafter"/>
</dbReference>
<keyword evidence="6" id="KW-0269">Exonuclease</keyword>
<keyword evidence="4" id="KW-0378">Hydrolase</keyword>
<keyword evidence="2" id="KW-0698">rRNA processing</keyword>
<evidence type="ECO:0000256" key="2">
    <source>
        <dbReference type="ARBA" id="ARBA00022552"/>
    </source>
</evidence>
<keyword evidence="12" id="KW-1185">Reference proteome</keyword>
<dbReference type="PANTHER" id="PTHR12124">
    <property type="entry name" value="POLYMYOSITIS/SCLERODERMA AUTOANTIGEN-RELATED"/>
    <property type="match status" value="1"/>
</dbReference>
<dbReference type="InterPro" id="IPR036397">
    <property type="entry name" value="RNaseH_sf"/>
</dbReference>
<dbReference type="InterPro" id="IPR044876">
    <property type="entry name" value="HRDC_dom_sf"/>
</dbReference>
<dbReference type="GO" id="GO:0071036">
    <property type="term" value="P:nuclear polyadenylation-dependent snoRNA catabolic process"/>
    <property type="evidence" value="ECO:0007669"/>
    <property type="project" value="TreeGrafter"/>
</dbReference>
<keyword evidence="3" id="KW-0540">Nuclease</keyword>
<evidence type="ECO:0000256" key="7">
    <source>
        <dbReference type="ARBA" id="ARBA00023242"/>
    </source>
</evidence>
<dbReference type="GeneID" id="106177915"/>
<evidence type="ECO:0000259" key="11">
    <source>
        <dbReference type="PROSITE" id="PS50967"/>
    </source>
</evidence>
<keyword evidence="7" id="KW-0539">Nucleus</keyword>
<protein>
    <recommendedName>
        <fullName evidence="9">Exosome complex component 10 homolog</fullName>
    </recommendedName>
</protein>
<feature type="domain" description="HRDC" evidence="11">
    <location>
        <begin position="473"/>
        <end position="553"/>
    </location>
</feature>
<dbReference type="Gene3D" id="3.30.420.10">
    <property type="entry name" value="Ribonuclease H-like superfamily/Ribonuclease H"/>
    <property type="match status" value="1"/>
</dbReference>
<evidence type="ECO:0000256" key="6">
    <source>
        <dbReference type="ARBA" id="ARBA00022839"/>
    </source>
</evidence>
<dbReference type="InParanoid" id="A0A1S3K1A2"/>
<dbReference type="GO" id="GO:0000467">
    <property type="term" value="P:exonucleolytic trimming to generate mature 3'-end of 5.8S rRNA from tricistronic rRNA transcript (SSU-rRNA, 5.8S rRNA, LSU-rRNA)"/>
    <property type="evidence" value="ECO:0007669"/>
    <property type="project" value="InterPro"/>
</dbReference>
<evidence type="ECO:0000256" key="8">
    <source>
        <dbReference type="ARBA" id="ARBA00043957"/>
    </source>
</evidence>
<evidence type="ECO:0000256" key="4">
    <source>
        <dbReference type="ARBA" id="ARBA00022801"/>
    </source>
</evidence>
<dbReference type="OrthoDB" id="2250022at2759"/>
<dbReference type="SMART" id="SM00474">
    <property type="entry name" value="35EXOc"/>
    <property type="match status" value="1"/>
</dbReference>
<evidence type="ECO:0000256" key="3">
    <source>
        <dbReference type="ARBA" id="ARBA00022722"/>
    </source>
</evidence>
<dbReference type="FunCoup" id="A0A1S3K1A2">
    <property type="interactions" value="2774"/>
</dbReference>
<dbReference type="GO" id="GO:0071038">
    <property type="term" value="P:TRAMP-dependent tRNA surveillance pathway"/>
    <property type="evidence" value="ECO:0007669"/>
    <property type="project" value="TreeGrafter"/>
</dbReference>
<dbReference type="InterPro" id="IPR012588">
    <property type="entry name" value="Exosome-assoc_fac_Rrp6_N"/>
</dbReference>
<dbReference type="GO" id="GO:0071040">
    <property type="term" value="P:nuclear polyadenylation-dependent antisense transcript catabolic process"/>
    <property type="evidence" value="ECO:0007669"/>
    <property type="project" value="TreeGrafter"/>
</dbReference>
<comment type="subcellular location">
    <subcellularLocation>
        <location evidence="1">Nucleus</location>
    </subcellularLocation>
</comment>
<dbReference type="PANTHER" id="PTHR12124:SF47">
    <property type="entry name" value="EXOSOME COMPONENT 10"/>
    <property type="match status" value="1"/>
</dbReference>
<reference evidence="13" key="1">
    <citation type="submission" date="2025-08" db="UniProtKB">
        <authorList>
            <consortium name="RefSeq"/>
        </authorList>
    </citation>
    <scope>IDENTIFICATION</scope>
    <source>
        <tissue evidence="13">Gonads</tissue>
    </source>
</reference>
<feature type="compositionally biased region" description="Basic residues" evidence="10">
    <location>
        <begin position="757"/>
        <end position="766"/>
    </location>
</feature>
<dbReference type="SUPFAM" id="SSF47819">
    <property type="entry name" value="HRDC-like"/>
    <property type="match status" value="1"/>
</dbReference>
<dbReference type="FunFam" id="1.10.150.80:FF:000001">
    <property type="entry name" value="Putative exosome component 10"/>
    <property type="match status" value="1"/>
</dbReference>
<dbReference type="InterPro" id="IPR012337">
    <property type="entry name" value="RNaseH-like_sf"/>
</dbReference>
<evidence type="ECO:0000256" key="10">
    <source>
        <dbReference type="SAM" id="MobiDB-lite"/>
    </source>
</evidence>
<dbReference type="CDD" id="cd06147">
    <property type="entry name" value="Rrp6p_like_exo"/>
    <property type="match status" value="1"/>
</dbReference>
<dbReference type="GO" id="GO:0071037">
    <property type="term" value="P:nuclear polyadenylation-dependent snRNA catabolic process"/>
    <property type="evidence" value="ECO:0007669"/>
    <property type="project" value="TreeGrafter"/>
</dbReference>
<dbReference type="Pfam" id="PF01612">
    <property type="entry name" value="DNA_pol_A_exo1"/>
    <property type="match status" value="1"/>
</dbReference>
<dbReference type="GO" id="GO:0071035">
    <property type="term" value="P:nuclear polyadenylation-dependent rRNA catabolic process"/>
    <property type="evidence" value="ECO:0007669"/>
    <property type="project" value="TreeGrafter"/>
</dbReference>
<evidence type="ECO:0000256" key="9">
    <source>
        <dbReference type="ARBA" id="ARBA00070365"/>
    </source>
</evidence>
<dbReference type="GO" id="GO:0071044">
    <property type="term" value="P:histone mRNA catabolic process"/>
    <property type="evidence" value="ECO:0007669"/>
    <property type="project" value="TreeGrafter"/>
</dbReference>
<feature type="compositionally biased region" description="Basic and acidic residues" evidence="10">
    <location>
        <begin position="782"/>
        <end position="794"/>
    </location>
</feature>
<dbReference type="SUPFAM" id="SSF53098">
    <property type="entry name" value="Ribonuclease H-like"/>
    <property type="match status" value="1"/>
</dbReference>
<dbReference type="InterPro" id="IPR049559">
    <property type="entry name" value="Rrp6p-like_exo"/>
</dbReference>
<evidence type="ECO:0000256" key="1">
    <source>
        <dbReference type="ARBA" id="ARBA00004123"/>
    </source>
</evidence>